<dbReference type="OrthoDB" id="2397787at2759"/>
<dbReference type="AlphaFoldDB" id="A0A9N9F855"/>
<evidence type="ECO:0000313" key="3">
    <source>
        <dbReference type="Proteomes" id="UP000789405"/>
    </source>
</evidence>
<proteinExistence type="predicted"/>
<reference evidence="2" key="1">
    <citation type="submission" date="2021-06" db="EMBL/GenBank/DDBJ databases">
        <authorList>
            <person name="Kallberg Y."/>
            <person name="Tangrot J."/>
            <person name="Rosling A."/>
        </authorList>
    </citation>
    <scope>NUCLEOTIDE SEQUENCE</scope>
    <source>
        <strain evidence="2">MA453B</strain>
    </source>
</reference>
<dbReference type="Proteomes" id="UP000789405">
    <property type="component" value="Unassembled WGS sequence"/>
</dbReference>
<feature type="region of interest" description="Disordered" evidence="1">
    <location>
        <begin position="271"/>
        <end position="306"/>
    </location>
</feature>
<evidence type="ECO:0000313" key="2">
    <source>
        <dbReference type="EMBL" id="CAG8517324.1"/>
    </source>
</evidence>
<organism evidence="2 3">
    <name type="scientific">Dentiscutata erythropus</name>
    <dbReference type="NCBI Taxonomy" id="1348616"/>
    <lineage>
        <taxon>Eukaryota</taxon>
        <taxon>Fungi</taxon>
        <taxon>Fungi incertae sedis</taxon>
        <taxon>Mucoromycota</taxon>
        <taxon>Glomeromycotina</taxon>
        <taxon>Glomeromycetes</taxon>
        <taxon>Diversisporales</taxon>
        <taxon>Gigasporaceae</taxon>
        <taxon>Dentiscutata</taxon>
    </lineage>
</organism>
<dbReference type="EMBL" id="CAJVPY010001332">
    <property type="protein sequence ID" value="CAG8517324.1"/>
    <property type="molecule type" value="Genomic_DNA"/>
</dbReference>
<keyword evidence="3" id="KW-1185">Reference proteome</keyword>
<comment type="caution">
    <text evidence="2">The sequence shown here is derived from an EMBL/GenBank/DDBJ whole genome shotgun (WGS) entry which is preliminary data.</text>
</comment>
<protein>
    <submittedName>
        <fullName evidence="2">1309_t:CDS:1</fullName>
    </submittedName>
</protein>
<sequence length="306" mass="35843">MSKRVYKSLDQRQNEWLSTILRQRSWRQTDEFKKYVYQFTEDVCDRTTIPYLVRKSFVNPIESFNPYRHEGHDIAQRILTHLIENKSLDYERTFSIDTTVYIINRLFRMHQDVVELVWIELTTPHTKNHKMDGLFKVIKTKQSQAVILFEFSYGRRAPESKEDGDEVKLCRNSMRILNNLLQNVPKNIARVYLVQSANGLIKIKYLVRPLPSIYILQTFTVIKIPVSFDDFEQSAKIMVDLMNLQADVLSTIKAMNKVVIRPNYINITSVHNTPEKNKKVEQPSPPKSPCPGESPLELPSLTFKSY</sequence>
<evidence type="ECO:0000256" key="1">
    <source>
        <dbReference type="SAM" id="MobiDB-lite"/>
    </source>
</evidence>
<gene>
    <name evidence="2" type="ORF">DERYTH_LOCUS3692</name>
</gene>
<name>A0A9N9F855_9GLOM</name>
<accession>A0A9N9F855</accession>